<dbReference type="Proteomes" id="UP001140234">
    <property type="component" value="Unassembled WGS sequence"/>
</dbReference>
<proteinExistence type="predicted"/>
<organism evidence="1 2">
    <name type="scientific">Coemansia nantahalensis</name>
    <dbReference type="NCBI Taxonomy" id="2789366"/>
    <lineage>
        <taxon>Eukaryota</taxon>
        <taxon>Fungi</taxon>
        <taxon>Fungi incertae sedis</taxon>
        <taxon>Zoopagomycota</taxon>
        <taxon>Kickxellomycotina</taxon>
        <taxon>Kickxellomycetes</taxon>
        <taxon>Kickxellales</taxon>
        <taxon>Kickxellaceae</taxon>
        <taxon>Coemansia</taxon>
    </lineage>
</organism>
<reference evidence="1" key="1">
    <citation type="submission" date="2022-07" db="EMBL/GenBank/DDBJ databases">
        <title>Phylogenomic reconstructions and comparative analyses of Kickxellomycotina fungi.</title>
        <authorList>
            <person name="Reynolds N.K."/>
            <person name="Stajich J.E."/>
            <person name="Barry K."/>
            <person name="Grigoriev I.V."/>
            <person name="Crous P."/>
            <person name="Smith M.E."/>
        </authorList>
    </citation>
    <scope>NUCLEOTIDE SEQUENCE</scope>
    <source>
        <strain evidence="1">CBS 109366</strain>
    </source>
</reference>
<name>A0ACC1K939_9FUNG</name>
<sequence length="181" mass="19345">MSLSVKLYRRRVLLLVLLAVVAVCVLLSRSASEPARLAAVAGRRPPAPAAVSLPPPPPPAAAGAGEDGAAGGQTPTERRLRLLIGRNRVMVFSKTYCPYSQRAKRLLEQYRADRGLEFSVLEADQDENPLAVKSALARISARSTFPNVFVDGRSIGGSDDLAQLHESGELAALLHDRGLIV</sequence>
<comment type="caution">
    <text evidence="1">The sequence shown here is derived from an EMBL/GenBank/DDBJ whole genome shotgun (WGS) entry which is preliminary data.</text>
</comment>
<dbReference type="EMBL" id="JANBUJ010000001">
    <property type="protein sequence ID" value="KAJ2776001.1"/>
    <property type="molecule type" value="Genomic_DNA"/>
</dbReference>
<evidence type="ECO:0000313" key="1">
    <source>
        <dbReference type="EMBL" id="KAJ2776001.1"/>
    </source>
</evidence>
<gene>
    <name evidence="1" type="ORF">IWQ57_000158</name>
</gene>
<evidence type="ECO:0000313" key="2">
    <source>
        <dbReference type="Proteomes" id="UP001140234"/>
    </source>
</evidence>
<keyword evidence="2" id="KW-1185">Reference proteome</keyword>
<accession>A0ACC1K939</accession>
<protein>
    <submittedName>
        <fullName evidence="1">Uncharacterized protein</fullName>
    </submittedName>
</protein>